<dbReference type="Proteomes" id="UP000284006">
    <property type="component" value="Unassembled WGS sequence"/>
</dbReference>
<accession>A0A418XGT8</accession>
<keyword evidence="2" id="KW-1185">Reference proteome</keyword>
<evidence type="ECO:0000313" key="2">
    <source>
        <dbReference type="Proteomes" id="UP000284006"/>
    </source>
</evidence>
<evidence type="ECO:0008006" key="3">
    <source>
        <dbReference type="Google" id="ProtNLM"/>
    </source>
</evidence>
<name>A0A418XGT8_9BURK</name>
<evidence type="ECO:0000313" key="1">
    <source>
        <dbReference type="EMBL" id="RJG11683.1"/>
    </source>
</evidence>
<dbReference type="EMBL" id="QYUP01000143">
    <property type="protein sequence ID" value="RJG11683.1"/>
    <property type="molecule type" value="Genomic_DNA"/>
</dbReference>
<gene>
    <name evidence="1" type="ORF">D3872_18485</name>
</gene>
<organism evidence="1 2">
    <name type="scientific">Massilia cavernae</name>
    <dbReference type="NCBI Taxonomy" id="2320864"/>
    <lineage>
        <taxon>Bacteria</taxon>
        <taxon>Pseudomonadati</taxon>
        <taxon>Pseudomonadota</taxon>
        <taxon>Betaproteobacteria</taxon>
        <taxon>Burkholderiales</taxon>
        <taxon>Oxalobacteraceae</taxon>
        <taxon>Telluria group</taxon>
        <taxon>Massilia</taxon>
    </lineage>
</organism>
<comment type="caution">
    <text evidence="1">The sequence shown here is derived from an EMBL/GenBank/DDBJ whole genome shotgun (WGS) entry which is preliminary data.</text>
</comment>
<sequence>MQTIAVDSRSVGRIGIDVCVQCFVIWFDNAESAQLAPSAVVELFKIVNACSDKPRLPLASALPCPRCKLRLNLTHDICKAGRISYYRCQAHGRLTPFYHFLREKQFISLLTRMEIGQLRVDVKQIKCSGCGGAINLEKDTACSYCGAAIAVLDADAVTKAMEVWAAAAERRRNSSPAEISEATLRLATAHSKLSEKQSRSLPDALFGNAANADLVSACIATLGGLFVLLDD</sequence>
<dbReference type="AlphaFoldDB" id="A0A418XGT8"/>
<protein>
    <recommendedName>
        <fullName evidence="3">Transcription factor zinc-finger domain-containing protein</fullName>
    </recommendedName>
</protein>
<reference evidence="1 2" key="1">
    <citation type="submission" date="2018-09" db="EMBL/GenBank/DDBJ databases">
        <authorList>
            <person name="Zhu H."/>
        </authorList>
    </citation>
    <scope>NUCLEOTIDE SEQUENCE [LARGE SCALE GENOMIC DNA]</scope>
    <source>
        <strain evidence="1 2">K1S02-61</strain>
    </source>
</reference>
<proteinExistence type="predicted"/>